<accession>A0A1Y4QEB9</accession>
<gene>
    <name evidence="5" type="ORF">B5E91_12420</name>
</gene>
<dbReference type="Pfam" id="PF01408">
    <property type="entry name" value="GFO_IDH_MocA"/>
    <property type="match status" value="1"/>
</dbReference>
<dbReference type="Proteomes" id="UP000196258">
    <property type="component" value="Unassembled WGS sequence"/>
</dbReference>
<dbReference type="GO" id="GO:0016491">
    <property type="term" value="F:oxidoreductase activity"/>
    <property type="evidence" value="ECO:0007669"/>
    <property type="project" value="UniProtKB-KW"/>
</dbReference>
<dbReference type="InterPro" id="IPR050984">
    <property type="entry name" value="Gfo/Idh/MocA_domain"/>
</dbReference>
<dbReference type="RefSeq" id="WP_087258247.1">
    <property type="nucleotide sequence ID" value="NZ_NFLB01000018.1"/>
</dbReference>
<evidence type="ECO:0000259" key="4">
    <source>
        <dbReference type="Pfam" id="PF22725"/>
    </source>
</evidence>
<evidence type="ECO:0000313" key="6">
    <source>
        <dbReference type="Proteomes" id="UP000196258"/>
    </source>
</evidence>
<proteinExistence type="inferred from homology"/>
<sequence length="316" mass="36512">MIKWGIIGAGNIAHRFCRALAKDKRAKLEAVSCRTMEKAKAFKMIYPCNKAYDSFQKILDDPDIEAVYIALPHYYHYEWIKKAILAHKSVLVEKPATIDYRQMEELRALAKQEKVLLMEAMKNRFVPCYQKAKDLLDNQIIGDIKKIETSFCNEHMEYDANCYLFDLKQGGCLLDLGIYNISYLDDFFNNELNDLSLECRYHECGVDSHVNAKIVFGEKIGIVECAIDHKKESCVVFSGEKGKMILKPLHRPLYIKVILNDKTVIDEHINYEYDDFYSEIAHFNSLIENHQLESNIMSLDSSVNCAKILSAIKERL</sequence>
<reference evidence="6" key="1">
    <citation type="submission" date="2017-04" db="EMBL/GenBank/DDBJ databases">
        <title>Function of individual gut microbiota members based on whole genome sequencing of pure cultures obtained from chicken caecum.</title>
        <authorList>
            <person name="Medvecky M."/>
            <person name="Cejkova D."/>
            <person name="Polansky O."/>
            <person name="Karasova D."/>
            <person name="Kubasova T."/>
            <person name="Cizek A."/>
            <person name="Rychlik I."/>
        </authorList>
    </citation>
    <scope>NUCLEOTIDE SEQUENCE [LARGE SCALE GENOMIC DNA]</scope>
    <source>
        <strain evidence="6">An149</strain>
    </source>
</reference>
<dbReference type="AlphaFoldDB" id="A0A1Y4QEB9"/>
<dbReference type="InterPro" id="IPR036291">
    <property type="entry name" value="NAD(P)-bd_dom_sf"/>
</dbReference>
<dbReference type="InterPro" id="IPR000683">
    <property type="entry name" value="Gfo/Idh/MocA-like_OxRdtase_N"/>
</dbReference>
<dbReference type="PANTHER" id="PTHR22604:SF105">
    <property type="entry name" value="TRANS-1,2-DIHYDROBENZENE-1,2-DIOL DEHYDROGENASE"/>
    <property type="match status" value="1"/>
</dbReference>
<evidence type="ECO:0000259" key="3">
    <source>
        <dbReference type="Pfam" id="PF01408"/>
    </source>
</evidence>
<feature type="domain" description="GFO/IDH/MocA-like oxidoreductase" evidence="4">
    <location>
        <begin position="129"/>
        <end position="244"/>
    </location>
</feature>
<comment type="similarity">
    <text evidence="1">Belongs to the Gfo/Idh/MocA family.</text>
</comment>
<dbReference type="SUPFAM" id="SSF55347">
    <property type="entry name" value="Glyceraldehyde-3-phosphate dehydrogenase-like, C-terminal domain"/>
    <property type="match status" value="1"/>
</dbReference>
<organism evidence="5 6">
    <name type="scientific">Thomasclavelia spiroformis</name>
    <dbReference type="NCBI Taxonomy" id="29348"/>
    <lineage>
        <taxon>Bacteria</taxon>
        <taxon>Bacillati</taxon>
        <taxon>Bacillota</taxon>
        <taxon>Erysipelotrichia</taxon>
        <taxon>Erysipelotrichales</taxon>
        <taxon>Coprobacillaceae</taxon>
        <taxon>Thomasclavelia</taxon>
    </lineage>
</organism>
<evidence type="ECO:0000256" key="2">
    <source>
        <dbReference type="ARBA" id="ARBA00023002"/>
    </source>
</evidence>
<dbReference type="Gene3D" id="3.40.50.720">
    <property type="entry name" value="NAD(P)-binding Rossmann-like Domain"/>
    <property type="match status" value="1"/>
</dbReference>
<protein>
    <submittedName>
        <fullName evidence="5">Dihydrodipicolinate reductase</fullName>
    </submittedName>
</protein>
<dbReference type="InterPro" id="IPR055170">
    <property type="entry name" value="GFO_IDH_MocA-like_dom"/>
</dbReference>
<dbReference type="GO" id="GO:0000166">
    <property type="term" value="F:nucleotide binding"/>
    <property type="evidence" value="ECO:0007669"/>
    <property type="project" value="InterPro"/>
</dbReference>
<dbReference type="PANTHER" id="PTHR22604">
    <property type="entry name" value="OXIDOREDUCTASES"/>
    <property type="match status" value="1"/>
</dbReference>
<dbReference type="Pfam" id="PF22725">
    <property type="entry name" value="GFO_IDH_MocA_C3"/>
    <property type="match status" value="1"/>
</dbReference>
<dbReference type="SUPFAM" id="SSF51735">
    <property type="entry name" value="NAD(P)-binding Rossmann-fold domains"/>
    <property type="match status" value="1"/>
</dbReference>
<evidence type="ECO:0000256" key="1">
    <source>
        <dbReference type="ARBA" id="ARBA00010928"/>
    </source>
</evidence>
<dbReference type="EMBL" id="NFLB01000018">
    <property type="protein sequence ID" value="OUQ03614.1"/>
    <property type="molecule type" value="Genomic_DNA"/>
</dbReference>
<feature type="domain" description="Gfo/Idh/MocA-like oxidoreductase N-terminal" evidence="3">
    <location>
        <begin position="2"/>
        <end position="119"/>
    </location>
</feature>
<keyword evidence="2" id="KW-0560">Oxidoreductase</keyword>
<name>A0A1Y4QEB9_9FIRM</name>
<comment type="caution">
    <text evidence="5">The sequence shown here is derived from an EMBL/GenBank/DDBJ whole genome shotgun (WGS) entry which is preliminary data.</text>
</comment>
<dbReference type="Gene3D" id="3.30.360.10">
    <property type="entry name" value="Dihydrodipicolinate Reductase, domain 2"/>
    <property type="match status" value="1"/>
</dbReference>
<evidence type="ECO:0000313" key="5">
    <source>
        <dbReference type="EMBL" id="OUQ03614.1"/>
    </source>
</evidence>